<keyword evidence="2" id="KW-1185">Reference proteome</keyword>
<sequence>MMRGNWPGALSDCMGEDDDDIALDEKDESEALTEVQDYLELENDDELTGDIPLTSSAPHASVNFQL</sequence>
<name>A0A8R1EDR5_CAEJA</name>
<evidence type="ECO:0000313" key="1">
    <source>
        <dbReference type="EnsemblMetazoa" id="CJA34103.1"/>
    </source>
</evidence>
<reference evidence="1" key="2">
    <citation type="submission" date="2022-06" db="UniProtKB">
        <authorList>
            <consortium name="EnsemblMetazoa"/>
        </authorList>
    </citation>
    <scope>IDENTIFICATION</scope>
    <source>
        <strain evidence="1">DF5081</strain>
    </source>
</reference>
<proteinExistence type="predicted"/>
<reference evidence="2" key="1">
    <citation type="submission" date="2010-08" db="EMBL/GenBank/DDBJ databases">
        <authorList>
            <consortium name="Caenorhabditis japonica Sequencing Consortium"/>
            <person name="Wilson R.K."/>
        </authorList>
    </citation>
    <scope>NUCLEOTIDE SEQUENCE [LARGE SCALE GENOMIC DNA]</scope>
    <source>
        <strain evidence="2">DF5081</strain>
    </source>
</reference>
<dbReference type="Proteomes" id="UP000005237">
    <property type="component" value="Unassembled WGS sequence"/>
</dbReference>
<dbReference type="AlphaFoldDB" id="A0A8R1EDR5"/>
<protein>
    <submittedName>
        <fullName evidence="1">Uncharacterized protein</fullName>
    </submittedName>
</protein>
<accession>A0A8R1EDR5</accession>
<organism evidence="1 2">
    <name type="scientific">Caenorhabditis japonica</name>
    <dbReference type="NCBI Taxonomy" id="281687"/>
    <lineage>
        <taxon>Eukaryota</taxon>
        <taxon>Metazoa</taxon>
        <taxon>Ecdysozoa</taxon>
        <taxon>Nematoda</taxon>
        <taxon>Chromadorea</taxon>
        <taxon>Rhabditida</taxon>
        <taxon>Rhabditina</taxon>
        <taxon>Rhabditomorpha</taxon>
        <taxon>Rhabditoidea</taxon>
        <taxon>Rhabditidae</taxon>
        <taxon>Peloderinae</taxon>
        <taxon>Caenorhabditis</taxon>
    </lineage>
</organism>
<evidence type="ECO:0000313" key="2">
    <source>
        <dbReference type="Proteomes" id="UP000005237"/>
    </source>
</evidence>
<dbReference type="EnsemblMetazoa" id="CJA34103.1">
    <property type="protein sequence ID" value="CJA34103.1"/>
    <property type="gene ID" value="WBGene00209950"/>
</dbReference>